<dbReference type="AlphaFoldDB" id="H5TIQ4"/>
<comment type="caution">
    <text evidence="2">The sequence shown here is derived from an EMBL/GenBank/DDBJ whole genome shotgun (WGS) entry which is preliminary data.</text>
</comment>
<dbReference type="STRING" id="1108044.GOOTI_063_00330"/>
<dbReference type="InterPro" id="IPR038109">
    <property type="entry name" value="DNA_bind_recomb_sf"/>
</dbReference>
<evidence type="ECO:0000259" key="1">
    <source>
        <dbReference type="PROSITE" id="PS51736"/>
    </source>
</evidence>
<dbReference type="Proteomes" id="UP000005038">
    <property type="component" value="Unassembled WGS sequence"/>
</dbReference>
<dbReference type="Pfam" id="PF13408">
    <property type="entry name" value="Zn_ribbon_recom"/>
    <property type="match status" value="1"/>
</dbReference>
<feature type="domain" description="Resolvase/invertase-type recombinase catalytic" evidence="1">
    <location>
        <begin position="1"/>
        <end position="78"/>
    </location>
</feature>
<dbReference type="InterPro" id="IPR036162">
    <property type="entry name" value="Resolvase-like_N_sf"/>
</dbReference>
<dbReference type="Gene3D" id="3.40.50.1390">
    <property type="entry name" value="Resolvase, N-terminal catalytic domain"/>
    <property type="match status" value="1"/>
</dbReference>
<dbReference type="InterPro" id="IPR050639">
    <property type="entry name" value="SSR_resolvase"/>
</dbReference>
<dbReference type="PANTHER" id="PTHR30461">
    <property type="entry name" value="DNA-INVERTASE FROM LAMBDOID PROPHAGE"/>
    <property type="match status" value="1"/>
</dbReference>
<dbReference type="PANTHER" id="PTHR30461:SF23">
    <property type="entry name" value="DNA RECOMBINASE-RELATED"/>
    <property type="match status" value="1"/>
</dbReference>
<dbReference type="Pfam" id="PF07508">
    <property type="entry name" value="Recombinase"/>
    <property type="match status" value="1"/>
</dbReference>
<keyword evidence="3" id="KW-1185">Reference proteome</keyword>
<gene>
    <name evidence="2" type="ORF">GOOTI_063_00330</name>
</gene>
<reference evidence="2" key="1">
    <citation type="submission" date="2012-02" db="EMBL/GenBank/DDBJ databases">
        <title>Whole genome shotgun sequence of Gordonia otitidis NBRC 100426.</title>
        <authorList>
            <person name="Yoshida I."/>
            <person name="Hosoyama A."/>
            <person name="Tsuchikane K."/>
            <person name="Katsumata H."/>
            <person name="Yamazaki S."/>
            <person name="Fujita N."/>
        </authorList>
    </citation>
    <scope>NUCLEOTIDE SEQUENCE [LARGE SCALE GENOMIC DNA]</scope>
    <source>
        <strain evidence="2">NBRC 100426</strain>
    </source>
</reference>
<dbReference type="PROSITE" id="PS51736">
    <property type="entry name" value="RECOMBINASES_3"/>
    <property type="match status" value="1"/>
</dbReference>
<dbReference type="Pfam" id="PF00239">
    <property type="entry name" value="Resolvase"/>
    <property type="match status" value="1"/>
</dbReference>
<dbReference type="GO" id="GO:0000150">
    <property type="term" value="F:DNA strand exchange activity"/>
    <property type="evidence" value="ECO:0007669"/>
    <property type="project" value="InterPro"/>
</dbReference>
<name>H5TIQ4_GORO1</name>
<evidence type="ECO:0000313" key="2">
    <source>
        <dbReference type="EMBL" id="GAB33362.1"/>
    </source>
</evidence>
<sequence length="372" mass="41831">MIVWHLDRLYRKPRELEQLLDLLDMRPIRVESVQGGRFDLNRHEGRLFARQLVAFANYESAHKGARVARAQQHRARTGLLHGGSHYGYRDDGSLHPVESSVVRRMVEDNLLGLSPTVIARALTADDVPAPRADGWHATTVRTMLDSDRLHQRRRDHATARPVAGAWERLLTEDESALVQVSLLVPRRDAARSSTTLLGGILRCRRCGKRMVSGTTRHGKRVYLCKTATGRCPSPYLPADDLDAETEAAALTRFADTDYPRPPRPRDMLERARAARLRLDVLATSFGSGDPDHGEFLSRRRPLADDLDQVGRDLTAHNRARILVLHPAELSRRWATLSFRRAVVCAFLTGSHTSGRHTLKASIPDSGIWDNIR</sequence>
<dbReference type="InterPro" id="IPR006119">
    <property type="entry name" value="Resolv_N"/>
</dbReference>
<dbReference type="Gene3D" id="3.90.1750.20">
    <property type="entry name" value="Putative Large Serine Recombinase, Chain B, Domain 2"/>
    <property type="match status" value="1"/>
</dbReference>
<evidence type="ECO:0000313" key="3">
    <source>
        <dbReference type="Proteomes" id="UP000005038"/>
    </source>
</evidence>
<protein>
    <submittedName>
        <fullName evidence="2">Recombinase</fullName>
    </submittedName>
</protein>
<proteinExistence type="predicted"/>
<organism evidence="2 3">
    <name type="scientific">Gordonia otitidis (strain DSM 44809 / CCUG 52243 / JCM 12355 / NBRC 100426 / IFM 10032)</name>
    <dbReference type="NCBI Taxonomy" id="1108044"/>
    <lineage>
        <taxon>Bacteria</taxon>
        <taxon>Bacillati</taxon>
        <taxon>Actinomycetota</taxon>
        <taxon>Actinomycetes</taxon>
        <taxon>Mycobacteriales</taxon>
        <taxon>Gordoniaceae</taxon>
        <taxon>Gordonia</taxon>
    </lineage>
</organism>
<accession>H5TIQ4</accession>
<dbReference type="GO" id="GO:0003677">
    <property type="term" value="F:DNA binding"/>
    <property type="evidence" value="ECO:0007669"/>
    <property type="project" value="InterPro"/>
</dbReference>
<dbReference type="InterPro" id="IPR025827">
    <property type="entry name" value="Zn_ribbon_recom_dom"/>
</dbReference>
<dbReference type="SUPFAM" id="SSF53041">
    <property type="entry name" value="Resolvase-like"/>
    <property type="match status" value="1"/>
</dbReference>
<dbReference type="OrthoDB" id="4500247at2"/>
<dbReference type="InterPro" id="IPR011109">
    <property type="entry name" value="DNA_bind_recombinase_dom"/>
</dbReference>
<dbReference type="EMBL" id="BAFB01000063">
    <property type="protein sequence ID" value="GAB33362.1"/>
    <property type="molecule type" value="Genomic_DNA"/>
</dbReference>